<feature type="active site" description="Charge relay system" evidence="5">
    <location>
        <position position="158"/>
    </location>
</feature>
<dbReference type="GO" id="GO:0050567">
    <property type="term" value="F:glutaminyl-tRNA synthase (glutamine-hydrolyzing) activity"/>
    <property type="evidence" value="ECO:0007669"/>
    <property type="project" value="UniProtKB-UniRule"/>
</dbReference>
<evidence type="ECO:0000256" key="2">
    <source>
        <dbReference type="ARBA" id="ARBA00022741"/>
    </source>
</evidence>
<evidence type="ECO:0000256" key="4">
    <source>
        <dbReference type="ARBA" id="ARBA00022917"/>
    </source>
</evidence>
<dbReference type="SUPFAM" id="SSF75304">
    <property type="entry name" value="Amidase signature (AS) enzymes"/>
    <property type="match status" value="1"/>
</dbReference>
<evidence type="ECO:0000256" key="5">
    <source>
        <dbReference type="HAMAP-Rule" id="MF_03150"/>
    </source>
</evidence>
<dbReference type="AlphaFoldDB" id="A0A7S9PUC7"/>
<comment type="function">
    <text evidence="5">Allows the formation of correctly charged Gln-tRNA(Gln) through the transamidation of misacylated Glu-tRNA(Gln) in the mitochondria. The reaction takes place in the presence of glutamine and ATP through an activated gamma-phospho-Glu-tRNA(Gln).</text>
</comment>
<evidence type="ECO:0000313" key="7">
    <source>
        <dbReference type="EMBL" id="QPG96758.1"/>
    </source>
</evidence>
<feature type="active site" description="Charge relay system" evidence="5">
    <location>
        <position position="81"/>
    </location>
</feature>
<feature type="active site" description="Acyl-ester intermediate" evidence="5">
    <location>
        <position position="182"/>
    </location>
</feature>
<evidence type="ECO:0000259" key="6">
    <source>
        <dbReference type="Pfam" id="PF01425"/>
    </source>
</evidence>
<feature type="domain" description="Amidase" evidence="6">
    <location>
        <begin position="79"/>
        <end position="509"/>
    </location>
</feature>
<dbReference type="Gene3D" id="3.90.1300.10">
    <property type="entry name" value="Amidase signature (AS) domain"/>
    <property type="match status" value="1"/>
</dbReference>
<dbReference type="EC" id="6.3.5.7" evidence="5"/>
<dbReference type="InterPro" id="IPR004412">
    <property type="entry name" value="GatA"/>
</dbReference>
<keyword evidence="8" id="KW-1185">Reference proteome</keyword>
<keyword evidence="3 5" id="KW-0067">ATP-binding</keyword>
<sequence length="525" mass="56038">MRAVCIRCAGLHPHVRAPEALLGPCTTSSLSSRRRYRSYGTSQRRLKSASCNHFVNCDRIEPSSPAPPSHPIAKPFRLAVKDNIATAEFPTQCASPILRSHQSPYEATIVSQLRARGATVVGKTNMDEFGMGSHSTNSMHGPVISQLSTDEPLSAGGSSGGSAVAVMLGDADIALGTDTGGSIRLPASYTGAVGYRPSYGMISRYGVFAYANSLDTVGMLAKEAKPILDLLVDTNLDEEHDARDPTSLSAASRRRCAAACPPALGAMSSLTIGIPVEYNIAELDPLIRKGWAAAATALEKLGASIVPVSLPSTKEALCAYYVLAAAEASSNLAKYDGVRYGVRGEYGDAQGHTLYSEARGAGFGPEVKRRILLGTYSLSSEAMDNYFIQAQKVRRLIRQDFDKVFRLENPLYEPTQFDLSDMDAETDLQDKKGPPQVDFLLSPTTPLFAPKLSNVLSKSSLEAYMGDVFTVPSSLAGLPSVSVPSRVAESALPLGLQLIGQHWDDKRLLGMAERLKSAVAAGTPH</sequence>
<evidence type="ECO:0000256" key="3">
    <source>
        <dbReference type="ARBA" id="ARBA00022840"/>
    </source>
</evidence>
<dbReference type="GO" id="GO:0030956">
    <property type="term" value="C:glutamyl-tRNA(Gln) amidotransferase complex"/>
    <property type="evidence" value="ECO:0007669"/>
    <property type="project" value="UniProtKB-UniRule"/>
</dbReference>
<reference evidence="7 8" key="1">
    <citation type="journal article" date="2018" name="PLoS Genet.">
        <title>Repeat elements organise 3D genome structure and mediate transcription in the filamentous fungus Epichloe festucae.</title>
        <authorList>
            <person name="Winter D.J."/>
            <person name="Ganley A.R.D."/>
            <person name="Young C.A."/>
            <person name="Liachko I."/>
            <person name="Schardl C.L."/>
            <person name="Dupont P.Y."/>
            <person name="Berry D."/>
            <person name="Ram A."/>
            <person name="Scott B."/>
            <person name="Cox M.P."/>
        </authorList>
    </citation>
    <scope>NUCLEOTIDE SEQUENCE [LARGE SCALE GENOMIC DNA]</scope>
    <source>
        <strain evidence="7 8">Fl1</strain>
    </source>
</reference>
<protein>
    <recommendedName>
        <fullName evidence="5">Glutamyl-tRNA(Gln) amidotransferase subunit A, mitochondrial</fullName>
        <shortName evidence="5">Glu-AdT subunit A</shortName>
        <ecNumber evidence="5">6.3.5.7</ecNumber>
    </recommendedName>
</protein>
<keyword evidence="2 5" id="KW-0547">Nucleotide-binding</keyword>
<keyword evidence="1 5" id="KW-0436">Ligase</keyword>
<dbReference type="OrthoDB" id="421993at2759"/>
<name>A0A7S9PUC7_EPIFF</name>
<dbReference type="GO" id="GO:0005739">
    <property type="term" value="C:mitochondrion"/>
    <property type="evidence" value="ECO:0007669"/>
    <property type="project" value="UniProtKB-SubCell"/>
</dbReference>
<comment type="catalytic activity">
    <reaction evidence="5">
        <text>L-glutamyl-tRNA(Gln) + L-glutamine + ATP + H2O = L-glutaminyl-tRNA(Gln) + L-glutamate + ADP + phosphate + H(+)</text>
        <dbReference type="Rhea" id="RHEA:17521"/>
        <dbReference type="Rhea" id="RHEA-COMP:9681"/>
        <dbReference type="Rhea" id="RHEA-COMP:9684"/>
        <dbReference type="ChEBI" id="CHEBI:15377"/>
        <dbReference type="ChEBI" id="CHEBI:15378"/>
        <dbReference type="ChEBI" id="CHEBI:29985"/>
        <dbReference type="ChEBI" id="CHEBI:30616"/>
        <dbReference type="ChEBI" id="CHEBI:43474"/>
        <dbReference type="ChEBI" id="CHEBI:58359"/>
        <dbReference type="ChEBI" id="CHEBI:78520"/>
        <dbReference type="ChEBI" id="CHEBI:78521"/>
        <dbReference type="ChEBI" id="CHEBI:456216"/>
        <dbReference type="EC" id="6.3.5.7"/>
    </reaction>
</comment>
<gene>
    <name evidence="7" type="ORF">C2857_005191</name>
</gene>
<dbReference type="GO" id="GO:0005524">
    <property type="term" value="F:ATP binding"/>
    <property type="evidence" value="ECO:0007669"/>
    <property type="project" value="UniProtKB-KW"/>
</dbReference>
<dbReference type="Proteomes" id="UP000594364">
    <property type="component" value="Chromosome 2"/>
</dbReference>
<comment type="similarity">
    <text evidence="5">Belongs to the amidase family. GatA subfamily.</text>
</comment>
<proteinExistence type="inferred from homology"/>
<organism evidence="7 8">
    <name type="scientific">Epichloe festucae (strain Fl1)</name>
    <dbReference type="NCBI Taxonomy" id="877507"/>
    <lineage>
        <taxon>Eukaryota</taxon>
        <taxon>Fungi</taxon>
        <taxon>Dikarya</taxon>
        <taxon>Ascomycota</taxon>
        <taxon>Pezizomycotina</taxon>
        <taxon>Sordariomycetes</taxon>
        <taxon>Hypocreomycetidae</taxon>
        <taxon>Hypocreales</taxon>
        <taxon>Clavicipitaceae</taxon>
        <taxon>Epichloe</taxon>
    </lineage>
</organism>
<dbReference type="GO" id="GO:0070681">
    <property type="term" value="P:glutaminyl-tRNAGln biosynthesis via transamidation"/>
    <property type="evidence" value="ECO:0007669"/>
    <property type="project" value="UniProtKB-UniRule"/>
</dbReference>
<keyword evidence="5" id="KW-0496">Mitochondrion</keyword>
<dbReference type="EMBL" id="CP031386">
    <property type="protein sequence ID" value="QPG96758.1"/>
    <property type="molecule type" value="Genomic_DNA"/>
</dbReference>
<dbReference type="PANTHER" id="PTHR11895:SF7">
    <property type="entry name" value="GLUTAMYL-TRNA(GLN) AMIDOTRANSFERASE SUBUNIT A, MITOCHONDRIAL"/>
    <property type="match status" value="1"/>
</dbReference>
<dbReference type="InterPro" id="IPR036928">
    <property type="entry name" value="AS_sf"/>
</dbReference>
<dbReference type="HAMAP" id="MF_00120">
    <property type="entry name" value="GatA"/>
    <property type="match status" value="1"/>
</dbReference>
<evidence type="ECO:0000256" key="1">
    <source>
        <dbReference type="ARBA" id="ARBA00022598"/>
    </source>
</evidence>
<dbReference type="GO" id="GO:0032543">
    <property type="term" value="P:mitochondrial translation"/>
    <property type="evidence" value="ECO:0007669"/>
    <property type="project" value="UniProtKB-UniRule"/>
</dbReference>
<comment type="subcellular location">
    <subcellularLocation>
        <location evidence="5">Mitochondrion</location>
    </subcellularLocation>
</comment>
<comment type="subunit">
    <text evidence="5">Subunit of the heterotrimeric GatCAB amidotransferase (AdT) complex, composed of A, B and C subunits.</text>
</comment>
<accession>A0A7S9PUC7</accession>
<keyword evidence="4 5" id="KW-0648">Protein biosynthesis</keyword>
<dbReference type="InterPro" id="IPR000120">
    <property type="entry name" value="Amidase"/>
</dbReference>
<dbReference type="InterPro" id="IPR023631">
    <property type="entry name" value="Amidase_dom"/>
</dbReference>
<dbReference type="Pfam" id="PF01425">
    <property type="entry name" value="Amidase"/>
    <property type="match status" value="1"/>
</dbReference>
<dbReference type="PANTHER" id="PTHR11895">
    <property type="entry name" value="TRANSAMIDASE"/>
    <property type="match status" value="1"/>
</dbReference>
<evidence type="ECO:0000313" key="8">
    <source>
        <dbReference type="Proteomes" id="UP000594364"/>
    </source>
</evidence>